<gene>
    <name evidence="1" type="ORF">ONZ43_g4959</name>
</gene>
<protein>
    <submittedName>
        <fullName evidence="1">Uncharacterized protein</fullName>
    </submittedName>
</protein>
<name>A0ACC2IG79_9PEZI</name>
<organism evidence="1 2">
    <name type="scientific">Nemania bipapillata</name>
    <dbReference type="NCBI Taxonomy" id="110536"/>
    <lineage>
        <taxon>Eukaryota</taxon>
        <taxon>Fungi</taxon>
        <taxon>Dikarya</taxon>
        <taxon>Ascomycota</taxon>
        <taxon>Pezizomycotina</taxon>
        <taxon>Sordariomycetes</taxon>
        <taxon>Xylariomycetidae</taxon>
        <taxon>Xylariales</taxon>
        <taxon>Xylariaceae</taxon>
        <taxon>Nemania</taxon>
    </lineage>
</organism>
<evidence type="ECO:0000313" key="1">
    <source>
        <dbReference type="EMBL" id="KAJ8114196.1"/>
    </source>
</evidence>
<proteinExistence type="predicted"/>
<evidence type="ECO:0000313" key="2">
    <source>
        <dbReference type="Proteomes" id="UP001153334"/>
    </source>
</evidence>
<reference evidence="1" key="1">
    <citation type="submission" date="2022-11" db="EMBL/GenBank/DDBJ databases">
        <title>Genome Sequence of Nemania bipapillata.</title>
        <authorList>
            <person name="Buettner E."/>
        </authorList>
    </citation>
    <scope>NUCLEOTIDE SEQUENCE</scope>
    <source>
        <strain evidence="1">CP14</strain>
    </source>
</reference>
<dbReference type="Proteomes" id="UP001153334">
    <property type="component" value="Unassembled WGS sequence"/>
</dbReference>
<keyword evidence="2" id="KW-1185">Reference proteome</keyword>
<comment type="caution">
    <text evidence="1">The sequence shown here is derived from an EMBL/GenBank/DDBJ whole genome shotgun (WGS) entry which is preliminary data.</text>
</comment>
<dbReference type="EMBL" id="JAPESX010001437">
    <property type="protein sequence ID" value="KAJ8114196.1"/>
    <property type="molecule type" value="Genomic_DNA"/>
</dbReference>
<sequence length="131" mass="14503">MADISNANETIFGPNVFVFDPRMPMAAIQDKVTAIFKQMEANEFGTERYALLFKPGTYNILFDVGFYTHVAGLGKSPDDVLIEGGVNVPAYWMPHRNATCNFWRTCVSGGPDPADACPEFPFGVWAEELCL</sequence>
<accession>A0ACC2IG79</accession>